<dbReference type="InterPro" id="IPR008274">
    <property type="entry name" value="AldOxase/xan_DH_MoCoBD1"/>
</dbReference>
<dbReference type="EMBL" id="CP030850">
    <property type="protein sequence ID" value="AXE20446.1"/>
    <property type="molecule type" value="Genomic_DNA"/>
</dbReference>
<dbReference type="Pfam" id="PF20256">
    <property type="entry name" value="MoCoBD_2"/>
    <property type="match status" value="2"/>
</dbReference>
<organism evidence="2 3">
    <name type="scientific">Runella rosea</name>
    <dbReference type="NCBI Taxonomy" id="2259595"/>
    <lineage>
        <taxon>Bacteria</taxon>
        <taxon>Pseudomonadati</taxon>
        <taxon>Bacteroidota</taxon>
        <taxon>Cytophagia</taxon>
        <taxon>Cytophagales</taxon>
        <taxon>Spirosomataceae</taxon>
        <taxon>Runella</taxon>
    </lineage>
</organism>
<accession>A0A344TP75</accession>
<name>A0A344TP75_9BACT</name>
<dbReference type="InterPro" id="IPR052516">
    <property type="entry name" value="N-heterocyclic_Hydroxylase"/>
</dbReference>
<dbReference type="PROSITE" id="PS51318">
    <property type="entry name" value="TAT"/>
    <property type="match status" value="1"/>
</dbReference>
<proteinExistence type="predicted"/>
<dbReference type="InterPro" id="IPR000674">
    <property type="entry name" value="Ald_Oxase/Xan_DH_a/b"/>
</dbReference>
<dbReference type="NCBIfam" id="TIGR01409">
    <property type="entry name" value="TAT_signal_seq"/>
    <property type="match status" value="1"/>
</dbReference>
<protein>
    <submittedName>
        <fullName evidence="2">Xanthine dehydrogenase family protein molybdopterin-binding subunit</fullName>
    </submittedName>
</protein>
<dbReference type="InterPro" id="IPR012368">
    <property type="entry name" value="OxRdtase_Mopterin-bd_su_IorB"/>
</dbReference>
<sequence>MSAKSTRRDFIKASAMAGGGFLLSFRWNDALAARLTGSAPGEVAFNSYLSISPDNVITILSPNPEVGQNIKTSFPMIVAEELDADWKNVKVVQANLDTQKFNRQATAGSGAMQHSWDRLRKAGATARLMLMEAAAKRWNVSSAMLTTENGFVWHKESGRKLNYGALAIEAATLPVPTEVKFKDKKDYKLIGKPIHNVDNAEMITGKPLYGLDIYREGMLLAMIERPPFGTKIKSADVAAAKAMPGIVEVVVFKDKVAVLGKSTWQVTKARKLLKVEYEPDGAVESTTDHDRLMKQLLDKTDVKPLRKDGDVDAVFKTAAKVITREYQAPFLSHACMEPMNFFAHVRNDGVELIGPAQLPEDTRKNVAKLLGVDIEKVTLEMTRMGGGFGRRQRSDYSMEAAELSSLLKAPVKVMWTREDDMRGGQYRPAMLYRFQAALDADGNWIGYRMRGVGVNSGNSTRPDHFPAGAVPNFLVDSIDHKSPVTTSPWRAPSENFLGFAEQSFFDEIATAANRDPIEYRLAYLDKAKKSPVGAVKYDIDRMKGVIELVAEKAGWGKNKKVFQGFSAYFSHGSYIAQVAEIEMQNGHPVLLKMVAAVDCGVVVNLSGAYQQVKGGIIDGLGHALYGEVTLKDGVPDQKNFDTYRLIRMKEIPDVEVYFVDSAINPTGLGEPALPPAAAALANAFFKATGKRLYNQPFMQEETMKGVKFG</sequence>
<dbReference type="PIRSF" id="PIRSF036389">
    <property type="entry name" value="IOR_B"/>
    <property type="match status" value="1"/>
</dbReference>
<gene>
    <name evidence="2" type="ORF">DR864_23255</name>
</gene>
<dbReference type="Gene3D" id="3.90.1170.50">
    <property type="entry name" value="Aldehyde oxidase/xanthine dehydrogenase, a/b hammerhead"/>
    <property type="match status" value="1"/>
</dbReference>
<dbReference type="Gene3D" id="3.30.365.10">
    <property type="entry name" value="Aldehyde oxidase/xanthine dehydrogenase, molybdopterin binding domain"/>
    <property type="match status" value="4"/>
</dbReference>
<evidence type="ECO:0000259" key="1">
    <source>
        <dbReference type="SMART" id="SM01008"/>
    </source>
</evidence>
<dbReference type="InterPro" id="IPR019546">
    <property type="entry name" value="TAT_signal_bac_arc"/>
</dbReference>
<dbReference type="InterPro" id="IPR037165">
    <property type="entry name" value="AldOxase/xan_DH_Mopterin-bd_sf"/>
</dbReference>
<reference evidence="2 3" key="1">
    <citation type="submission" date="2018-07" db="EMBL/GenBank/DDBJ databases">
        <title>Genome sequencing of Runella.</title>
        <authorList>
            <person name="Baek M.-G."/>
            <person name="Yi H."/>
        </authorList>
    </citation>
    <scope>NUCLEOTIDE SEQUENCE [LARGE SCALE GENOMIC DNA]</scope>
    <source>
        <strain evidence="2 3">HYN0085</strain>
    </source>
</reference>
<dbReference type="RefSeq" id="WP_114069209.1">
    <property type="nucleotide sequence ID" value="NZ_CP030850.1"/>
</dbReference>
<dbReference type="KEGG" id="run:DR864_23255"/>
<dbReference type="PANTHER" id="PTHR47495">
    <property type="entry name" value="ALDEHYDE DEHYDROGENASE"/>
    <property type="match status" value="1"/>
</dbReference>
<dbReference type="InterPro" id="IPR006311">
    <property type="entry name" value="TAT_signal"/>
</dbReference>
<evidence type="ECO:0000313" key="2">
    <source>
        <dbReference type="EMBL" id="AXE20446.1"/>
    </source>
</evidence>
<evidence type="ECO:0000313" key="3">
    <source>
        <dbReference type="Proteomes" id="UP000251993"/>
    </source>
</evidence>
<dbReference type="AlphaFoldDB" id="A0A344TP75"/>
<dbReference type="SMART" id="SM01008">
    <property type="entry name" value="Ald_Xan_dh_C"/>
    <property type="match status" value="1"/>
</dbReference>
<dbReference type="Pfam" id="PF02738">
    <property type="entry name" value="MoCoBD_1"/>
    <property type="match status" value="1"/>
</dbReference>
<dbReference type="Proteomes" id="UP000251993">
    <property type="component" value="Chromosome"/>
</dbReference>
<dbReference type="PANTHER" id="PTHR47495:SF3">
    <property type="entry name" value="BLR6219 PROTEIN"/>
    <property type="match status" value="1"/>
</dbReference>
<feature type="domain" description="Aldehyde oxidase/xanthine dehydrogenase a/b hammerhead" evidence="1">
    <location>
        <begin position="204"/>
        <end position="281"/>
    </location>
</feature>
<dbReference type="OrthoDB" id="9767994at2"/>
<dbReference type="GO" id="GO:0016491">
    <property type="term" value="F:oxidoreductase activity"/>
    <property type="evidence" value="ECO:0007669"/>
    <property type="project" value="InterPro"/>
</dbReference>
<dbReference type="InterPro" id="IPR046867">
    <property type="entry name" value="AldOxase/xan_DH_MoCoBD2"/>
</dbReference>
<keyword evidence="3" id="KW-1185">Reference proteome</keyword>
<dbReference type="SUPFAM" id="SSF56003">
    <property type="entry name" value="Molybdenum cofactor-binding domain"/>
    <property type="match status" value="2"/>
</dbReference>